<proteinExistence type="predicted"/>
<accession>A0A0E9QU19</accession>
<reference evidence="1" key="1">
    <citation type="submission" date="2014-11" db="EMBL/GenBank/DDBJ databases">
        <authorList>
            <person name="Amaro Gonzalez C."/>
        </authorList>
    </citation>
    <scope>NUCLEOTIDE SEQUENCE</scope>
</reference>
<organism evidence="1">
    <name type="scientific">Anguilla anguilla</name>
    <name type="common">European freshwater eel</name>
    <name type="synonym">Muraena anguilla</name>
    <dbReference type="NCBI Taxonomy" id="7936"/>
    <lineage>
        <taxon>Eukaryota</taxon>
        <taxon>Metazoa</taxon>
        <taxon>Chordata</taxon>
        <taxon>Craniata</taxon>
        <taxon>Vertebrata</taxon>
        <taxon>Euteleostomi</taxon>
        <taxon>Actinopterygii</taxon>
        <taxon>Neopterygii</taxon>
        <taxon>Teleostei</taxon>
        <taxon>Anguilliformes</taxon>
        <taxon>Anguillidae</taxon>
        <taxon>Anguilla</taxon>
    </lineage>
</organism>
<dbReference type="AlphaFoldDB" id="A0A0E9QU19"/>
<name>A0A0E9QU19_ANGAN</name>
<protein>
    <submittedName>
        <fullName evidence="1">Uncharacterized protein</fullName>
    </submittedName>
</protein>
<reference evidence="1" key="2">
    <citation type="journal article" date="2015" name="Fish Shellfish Immunol.">
        <title>Early steps in the European eel (Anguilla anguilla)-Vibrio vulnificus interaction in the gills: Role of the RtxA13 toxin.</title>
        <authorList>
            <person name="Callol A."/>
            <person name="Pajuelo D."/>
            <person name="Ebbesson L."/>
            <person name="Teles M."/>
            <person name="MacKenzie S."/>
            <person name="Amaro C."/>
        </authorList>
    </citation>
    <scope>NUCLEOTIDE SEQUENCE</scope>
</reference>
<sequence length="36" mass="4127">MAGMPSRQITPWRGSIPFTCAAPRVWYFSGFDILHE</sequence>
<evidence type="ECO:0000313" key="1">
    <source>
        <dbReference type="EMBL" id="JAH19608.1"/>
    </source>
</evidence>
<dbReference type="EMBL" id="GBXM01088969">
    <property type="protein sequence ID" value="JAH19608.1"/>
    <property type="molecule type" value="Transcribed_RNA"/>
</dbReference>